<dbReference type="PANTHER" id="PTHR33112:SF10">
    <property type="entry name" value="TOL"/>
    <property type="match status" value="1"/>
</dbReference>
<dbReference type="GeneID" id="85464097"/>
<dbReference type="AlphaFoldDB" id="A0AAJ0AJ25"/>
<dbReference type="InterPro" id="IPR010730">
    <property type="entry name" value="HET"/>
</dbReference>
<feature type="domain" description="Heterokaryon incompatibility" evidence="2">
    <location>
        <begin position="418"/>
        <end position="567"/>
    </location>
</feature>
<dbReference type="Pfam" id="PF06985">
    <property type="entry name" value="HET"/>
    <property type="match status" value="1"/>
</dbReference>
<dbReference type="EMBL" id="JAHMHR010000024">
    <property type="protein sequence ID" value="KAK1674824.1"/>
    <property type="molecule type" value="Genomic_DNA"/>
</dbReference>
<evidence type="ECO:0000259" key="2">
    <source>
        <dbReference type="Pfam" id="PF06985"/>
    </source>
</evidence>
<name>A0AAJ0AJ25_9PEZI</name>
<evidence type="ECO:0000256" key="1">
    <source>
        <dbReference type="SAM" id="MobiDB-lite"/>
    </source>
</evidence>
<evidence type="ECO:0000313" key="4">
    <source>
        <dbReference type="Proteomes" id="UP001224890"/>
    </source>
</evidence>
<organism evidence="3 4">
    <name type="scientific">Colletotrichum godetiae</name>
    <dbReference type="NCBI Taxonomy" id="1209918"/>
    <lineage>
        <taxon>Eukaryota</taxon>
        <taxon>Fungi</taxon>
        <taxon>Dikarya</taxon>
        <taxon>Ascomycota</taxon>
        <taxon>Pezizomycotina</taxon>
        <taxon>Sordariomycetes</taxon>
        <taxon>Hypocreomycetidae</taxon>
        <taxon>Glomerellales</taxon>
        <taxon>Glomerellaceae</taxon>
        <taxon>Colletotrichum</taxon>
        <taxon>Colletotrichum acutatum species complex</taxon>
    </lineage>
</organism>
<evidence type="ECO:0000313" key="3">
    <source>
        <dbReference type="EMBL" id="KAK1674824.1"/>
    </source>
</evidence>
<reference evidence="3" key="1">
    <citation type="submission" date="2021-06" db="EMBL/GenBank/DDBJ databases">
        <title>Comparative genomics, transcriptomics and evolutionary studies reveal genomic signatures of adaptation to plant cell wall in hemibiotrophic fungi.</title>
        <authorList>
            <consortium name="DOE Joint Genome Institute"/>
            <person name="Baroncelli R."/>
            <person name="Diaz J.F."/>
            <person name="Benocci T."/>
            <person name="Peng M."/>
            <person name="Battaglia E."/>
            <person name="Haridas S."/>
            <person name="Andreopoulos W."/>
            <person name="Labutti K."/>
            <person name="Pangilinan J."/>
            <person name="Floch G.L."/>
            <person name="Makela M.R."/>
            <person name="Henrissat B."/>
            <person name="Grigoriev I.V."/>
            <person name="Crouch J.A."/>
            <person name="De Vries R.P."/>
            <person name="Sukno S.A."/>
            <person name="Thon M.R."/>
        </authorList>
    </citation>
    <scope>NUCLEOTIDE SEQUENCE</scope>
    <source>
        <strain evidence="3">CBS 193.32</strain>
    </source>
</reference>
<feature type="region of interest" description="Disordered" evidence="1">
    <location>
        <begin position="45"/>
        <end position="83"/>
    </location>
</feature>
<dbReference type="Proteomes" id="UP001224890">
    <property type="component" value="Unassembled WGS sequence"/>
</dbReference>
<feature type="region of interest" description="Disordered" evidence="1">
    <location>
        <begin position="261"/>
        <end position="334"/>
    </location>
</feature>
<protein>
    <submittedName>
        <fullName evidence="3">Heterokaryon incompatibility protein-domain-containing protein</fullName>
    </submittedName>
</protein>
<gene>
    <name evidence="3" type="ORF">BDP55DRAFT_729465</name>
</gene>
<keyword evidence="4" id="KW-1185">Reference proteome</keyword>
<dbReference type="PANTHER" id="PTHR33112">
    <property type="entry name" value="DOMAIN PROTEIN, PUTATIVE-RELATED"/>
    <property type="match status" value="1"/>
</dbReference>
<comment type="caution">
    <text evidence="3">The sequence shown here is derived from an EMBL/GenBank/DDBJ whole genome shotgun (WGS) entry which is preliminary data.</text>
</comment>
<sequence>MGDMFEAIRLAHAAIDSLPQNDPRRPRWTEGFELVLGDRFSHAQGASDIQDDPLDDSSYIQDCGPGELGSRPPPPRRPLGCGRRNLPYNDDGALSFIDIMSGSFDRNGRWSYRPIQRGIFTGGVRRIDVGTYDYAPGDFIYNNDDGTPHVISAHEANLRHHRRFLGIDTWLYLADTIPERLFRKENSTKAQSSPESKLCDECRVIDLQNTFGTLHEPRDGCDLCRMLSNYQAGDHSKTKLLNARHLFRVCLTPNADEDLAAAAENESTRPEKTAESVLEDVGSYAEIDDETDAESDVESESSNSGSEESEVVIRLSEDARSDAESESSLPWEKEPGLFPGLPAFLDSGSPEHFSLIKEWIRLCDEGKCGHPAGCAQKPSSNEQPSRFIRVGGSASSAADVVHLVATDIITTGHGDVSYIALSHCWGSHPNGRPPWSTTRENANERFAQGISVSSLPANFQDAIHVTRALGKEYLWIDSLCILQGDREDWLSEGKKMAGIFRNAYCIIAASSAACSTDGFLRRPRSPGKSVFVPQSSRGPVYFCEDVDDFSGDVGLAVLNSRAWVFQERALARRTIHFTKRQTYWECGGGVRCESLTYMRNEGKASLLSDPDFPSSLKERALVTKIKLFTTLFETYTQLDITQQSDRPIAIYALAQELGRALDTNIRYGVFDRALHRGLLWRRAQEESLEQIAFEADSQVPSWSWMAYTGPIKFAEISQLLEWDDTVKVDAAGSMAARHVKLQINPEAYRIHDDGLCNRIIDPTSQEEHLTGEMWVDKPGHLAVSDIQDAVVLGRQAEQQEVIGIPIKHPGTLLGDKRKYFVLLVEEREGGHFERLGIALVERRLIRAEDSRGLVQVQ</sequence>
<accession>A0AAJ0AJ25</accession>
<proteinExistence type="predicted"/>
<dbReference type="RefSeq" id="XP_060428827.1">
    <property type="nucleotide sequence ID" value="XM_060579571.1"/>
</dbReference>
<feature type="compositionally biased region" description="Acidic residues" evidence="1">
    <location>
        <begin position="286"/>
        <end position="299"/>
    </location>
</feature>